<dbReference type="GO" id="GO:0005667">
    <property type="term" value="C:transcription regulator complex"/>
    <property type="evidence" value="ECO:0007669"/>
    <property type="project" value="TreeGrafter"/>
</dbReference>
<keyword evidence="9" id="KW-0804">Transcription</keyword>
<evidence type="ECO:0000313" key="14">
    <source>
        <dbReference type="Proteomes" id="UP000014500"/>
    </source>
</evidence>
<evidence type="ECO:0000256" key="11">
    <source>
        <dbReference type="PROSITE-ProRule" id="PRU00042"/>
    </source>
</evidence>
<keyword evidence="10" id="KW-0539">Nucleus</keyword>
<organism evidence="13 14">
    <name type="scientific">Strigamia maritima</name>
    <name type="common">European centipede</name>
    <name type="synonym">Geophilus maritimus</name>
    <dbReference type="NCBI Taxonomy" id="126957"/>
    <lineage>
        <taxon>Eukaryota</taxon>
        <taxon>Metazoa</taxon>
        <taxon>Ecdysozoa</taxon>
        <taxon>Arthropoda</taxon>
        <taxon>Myriapoda</taxon>
        <taxon>Chilopoda</taxon>
        <taxon>Pleurostigmophora</taxon>
        <taxon>Geophilomorpha</taxon>
        <taxon>Linotaeniidae</taxon>
        <taxon>Strigamia</taxon>
    </lineage>
</organism>
<keyword evidence="14" id="KW-1185">Reference proteome</keyword>
<dbReference type="FunFam" id="3.30.160.60:FF:000912">
    <property type="entry name" value="Zinc finger protein 660"/>
    <property type="match status" value="1"/>
</dbReference>
<dbReference type="PANTHER" id="PTHR14003:SF23">
    <property type="entry name" value="ZINC FINGER PROTEIN 143"/>
    <property type="match status" value="1"/>
</dbReference>
<keyword evidence="5 11" id="KW-0863">Zinc-finger</keyword>
<keyword evidence="6" id="KW-0862">Zinc</keyword>
<proteinExistence type="inferred from homology"/>
<evidence type="ECO:0000256" key="1">
    <source>
        <dbReference type="ARBA" id="ARBA00004123"/>
    </source>
</evidence>
<dbReference type="EMBL" id="JH430816">
    <property type="status" value="NOT_ANNOTATED_CDS"/>
    <property type="molecule type" value="Genomic_DNA"/>
</dbReference>
<dbReference type="PROSITE" id="PS50157">
    <property type="entry name" value="ZINC_FINGER_C2H2_2"/>
    <property type="match status" value="5"/>
</dbReference>
<dbReference type="FunFam" id="3.30.160.60:FF:000839">
    <property type="entry name" value="Zinc finger protein 691"/>
    <property type="match status" value="1"/>
</dbReference>
<dbReference type="Proteomes" id="UP000014500">
    <property type="component" value="Unassembled WGS sequence"/>
</dbReference>
<reference evidence="14" key="1">
    <citation type="submission" date="2011-05" db="EMBL/GenBank/DDBJ databases">
        <authorList>
            <person name="Richards S.R."/>
            <person name="Qu J."/>
            <person name="Jiang H."/>
            <person name="Jhangiani S.N."/>
            <person name="Agravi P."/>
            <person name="Goodspeed R."/>
            <person name="Gross S."/>
            <person name="Mandapat C."/>
            <person name="Jackson L."/>
            <person name="Mathew T."/>
            <person name="Pu L."/>
            <person name="Thornton R."/>
            <person name="Saada N."/>
            <person name="Wilczek-Boney K.B."/>
            <person name="Lee S."/>
            <person name="Kovar C."/>
            <person name="Wu Y."/>
            <person name="Scherer S.E."/>
            <person name="Worley K.C."/>
            <person name="Muzny D.M."/>
            <person name="Gibbs R."/>
        </authorList>
    </citation>
    <scope>NUCLEOTIDE SEQUENCE</scope>
    <source>
        <strain evidence="14">Brora</strain>
    </source>
</reference>
<feature type="domain" description="C2H2-type" evidence="12">
    <location>
        <begin position="256"/>
        <end position="283"/>
    </location>
</feature>
<dbReference type="AlphaFoldDB" id="T1ILF7"/>
<dbReference type="FunFam" id="3.30.160.60:FF:001732">
    <property type="entry name" value="Zgc:162936"/>
    <property type="match status" value="1"/>
</dbReference>
<evidence type="ECO:0000256" key="7">
    <source>
        <dbReference type="ARBA" id="ARBA00023015"/>
    </source>
</evidence>
<keyword evidence="8" id="KW-0238">DNA-binding</keyword>
<dbReference type="InterPro" id="IPR013087">
    <property type="entry name" value="Znf_C2H2_type"/>
</dbReference>
<dbReference type="GO" id="GO:0000981">
    <property type="term" value="F:DNA-binding transcription factor activity, RNA polymerase II-specific"/>
    <property type="evidence" value="ECO:0007669"/>
    <property type="project" value="TreeGrafter"/>
</dbReference>
<evidence type="ECO:0000256" key="8">
    <source>
        <dbReference type="ARBA" id="ARBA00023125"/>
    </source>
</evidence>
<name>T1ILF7_STRMM</name>
<protein>
    <recommendedName>
        <fullName evidence="12">C2H2-type domain-containing protein</fullName>
    </recommendedName>
</protein>
<dbReference type="STRING" id="126957.T1ILF7"/>
<dbReference type="FunFam" id="3.30.160.60:FF:002343">
    <property type="entry name" value="Zinc finger protein 33A"/>
    <property type="match status" value="1"/>
</dbReference>
<dbReference type="GO" id="GO:0000978">
    <property type="term" value="F:RNA polymerase II cis-regulatory region sequence-specific DNA binding"/>
    <property type="evidence" value="ECO:0007669"/>
    <property type="project" value="TreeGrafter"/>
</dbReference>
<evidence type="ECO:0000259" key="12">
    <source>
        <dbReference type="PROSITE" id="PS50157"/>
    </source>
</evidence>
<feature type="domain" description="C2H2-type" evidence="12">
    <location>
        <begin position="228"/>
        <end position="255"/>
    </location>
</feature>
<evidence type="ECO:0000256" key="6">
    <source>
        <dbReference type="ARBA" id="ARBA00022833"/>
    </source>
</evidence>
<dbReference type="GO" id="GO:0008270">
    <property type="term" value="F:zinc ion binding"/>
    <property type="evidence" value="ECO:0007669"/>
    <property type="project" value="UniProtKB-KW"/>
</dbReference>
<evidence type="ECO:0000256" key="4">
    <source>
        <dbReference type="ARBA" id="ARBA00022737"/>
    </source>
</evidence>
<evidence type="ECO:0000256" key="5">
    <source>
        <dbReference type="ARBA" id="ARBA00022771"/>
    </source>
</evidence>
<dbReference type="HOGENOM" id="CLU_002678_2_1_1"/>
<dbReference type="EnsemblMetazoa" id="SMAR001782-RA">
    <property type="protein sequence ID" value="SMAR001782-PA"/>
    <property type="gene ID" value="SMAR001782"/>
</dbReference>
<comment type="similarity">
    <text evidence="2">Belongs to the krueppel C2H2-type zinc-finger protein family.</text>
</comment>
<reference evidence="13" key="2">
    <citation type="submission" date="2015-02" db="UniProtKB">
        <authorList>
            <consortium name="EnsemblMetazoa"/>
        </authorList>
    </citation>
    <scope>IDENTIFICATION</scope>
</reference>
<evidence type="ECO:0000256" key="10">
    <source>
        <dbReference type="ARBA" id="ARBA00023242"/>
    </source>
</evidence>
<dbReference type="OMA" id="KGCHECV"/>
<evidence type="ECO:0000313" key="13">
    <source>
        <dbReference type="EnsemblMetazoa" id="SMAR001782-PA"/>
    </source>
</evidence>
<sequence>MKSKHSRSIEQLRNVQQLYNLKLDLWHGDRFLLVNEQSTMESLAIPKEEKSSTESLYPCSIFPKEFRCPPDYKVPFAGSINDKPFSCPYYPGLLAMSSPSIMAQIQAQAQLHPVQVQAHQQAQRFSRSEKLKDHLLTHTGEKPYMCNYCSKAFIKSVQLQDHIRTHTGEKPFACTLCDRAYSKAYKLKVHMRIHTGEKPYICNYCQKAFAKSDKLRIHVRIHTGEKPYSCTQCPKAFTKSDKLKVHMRIHTGEKPYKCSQCQKAFAKSDRLRIHMKTHTPGTEFVSPS</sequence>
<evidence type="ECO:0000256" key="9">
    <source>
        <dbReference type="ARBA" id="ARBA00023163"/>
    </source>
</evidence>
<accession>T1ILF7</accession>
<dbReference type="PROSITE" id="PS00028">
    <property type="entry name" value="ZINC_FINGER_C2H2_1"/>
    <property type="match status" value="5"/>
</dbReference>
<dbReference type="GO" id="GO:0000785">
    <property type="term" value="C:chromatin"/>
    <property type="evidence" value="ECO:0007669"/>
    <property type="project" value="TreeGrafter"/>
</dbReference>
<keyword evidence="7" id="KW-0805">Transcription regulation</keyword>
<feature type="domain" description="C2H2-type" evidence="12">
    <location>
        <begin position="144"/>
        <end position="171"/>
    </location>
</feature>
<dbReference type="eggNOG" id="KOG1721">
    <property type="taxonomic scope" value="Eukaryota"/>
</dbReference>
<keyword evidence="4" id="KW-0677">Repeat</keyword>
<evidence type="ECO:0000256" key="3">
    <source>
        <dbReference type="ARBA" id="ARBA00022723"/>
    </source>
</evidence>
<dbReference type="Pfam" id="PF00096">
    <property type="entry name" value="zf-C2H2"/>
    <property type="match status" value="4"/>
</dbReference>
<feature type="domain" description="C2H2-type" evidence="12">
    <location>
        <begin position="200"/>
        <end position="227"/>
    </location>
</feature>
<dbReference type="SUPFAM" id="SSF57667">
    <property type="entry name" value="beta-beta-alpha zinc fingers"/>
    <property type="match status" value="3"/>
</dbReference>
<dbReference type="PhylomeDB" id="T1ILF7"/>
<dbReference type="InterPro" id="IPR036236">
    <property type="entry name" value="Znf_C2H2_sf"/>
</dbReference>
<keyword evidence="3" id="KW-0479">Metal-binding</keyword>
<comment type="subcellular location">
    <subcellularLocation>
        <location evidence="1">Nucleus</location>
    </subcellularLocation>
</comment>
<dbReference type="PANTHER" id="PTHR14003">
    <property type="entry name" value="TRANSCRIPTIONAL REPRESSOR PROTEIN YY"/>
    <property type="match status" value="1"/>
</dbReference>
<feature type="domain" description="C2H2-type" evidence="12">
    <location>
        <begin position="172"/>
        <end position="199"/>
    </location>
</feature>
<dbReference type="FunFam" id="3.30.160.60:FF:001480">
    <property type="entry name" value="Si:cabz01071911.3"/>
    <property type="match status" value="1"/>
</dbReference>
<dbReference type="GO" id="GO:0045893">
    <property type="term" value="P:positive regulation of DNA-templated transcription"/>
    <property type="evidence" value="ECO:0007669"/>
    <property type="project" value="UniProtKB-ARBA"/>
</dbReference>
<dbReference type="Gene3D" id="3.30.160.60">
    <property type="entry name" value="Classic Zinc Finger"/>
    <property type="match status" value="6"/>
</dbReference>
<dbReference type="InterPro" id="IPR056438">
    <property type="entry name" value="Znf-C2H2_CTCF"/>
</dbReference>
<evidence type="ECO:0000256" key="2">
    <source>
        <dbReference type="ARBA" id="ARBA00006991"/>
    </source>
</evidence>
<dbReference type="SMART" id="SM00355">
    <property type="entry name" value="ZnF_C2H2"/>
    <property type="match status" value="5"/>
</dbReference>
<dbReference type="GO" id="GO:0031519">
    <property type="term" value="C:PcG protein complex"/>
    <property type="evidence" value="ECO:0007669"/>
    <property type="project" value="TreeGrafter"/>
</dbReference>
<dbReference type="Pfam" id="PF23611">
    <property type="entry name" value="zf-C2H2_16"/>
    <property type="match status" value="1"/>
</dbReference>